<dbReference type="Pfam" id="PF07727">
    <property type="entry name" value="RVT_2"/>
    <property type="match status" value="2"/>
</dbReference>
<organism evidence="2">
    <name type="scientific">Fagus sylvatica</name>
    <name type="common">Beechnut</name>
    <dbReference type="NCBI Taxonomy" id="28930"/>
    <lineage>
        <taxon>Eukaryota</taxon>
        <taxon>Viridiplantae</taxon>
        <taxon>Streptophyta</taxon>
        <taxon>Embryophyta</taxon>
        <taxon>Tracheophyta</taxon>
        <taxon>Spermatophyta</taxon>
        <taxon>Magnoliopsida</taxon>
        <taxon>eudicotyledons</taxon>
        <taxon>Gunneridae</taxon>
        <taxon>Pentapetalae</taxon>
        <taxon>rosids</taxon>
        <taxon>fabids</taxon>
        <taxon>Fagales</taxon>
        <taxon>Fagaceae</taxon>
        <taxon>Fagus</taxon>
    </lineage>
</organism>
<dbReference type="PANTHER" id="PTHR11439">
    <property type="entry name" value="GAG-POL-RELATED RETROTRANSPOSON"/>
    <property type="match status" value="1"/>
</dbReference>
<evidence type="ECO:0000259" key="1">
    <source>
        <dbReference type="Pfam" id="PF07727"/>
    </source>
</evidence>
<sequence length="436" mass="48687">MSHLWFCLLAAGSPDSDPAPSAPLESSTDIRCSTRVRAPPSHLSDYHCYFALATLHEPHTYREASTNPLWQQAMADELDALHKTHTWDMTTLPPGKSAVGWDSLRNMALIMRRLLLHVARLTSVRSLLAVAAVRHWPLFQMDVKNAFLNGDLLEEVYMQPPPGYPDSQNQVCHLRRALYGLKHAGRDLQKFLSQQFEMKDLGTLSYFLGLEVTSSSDGYYLSQAKYASDLFSKASLTDSKIVSTPLELNVKLNTTDGTSRGHSFMVFTSRHSLPLSCAPMLMQTGLEIPLIVALPQVIASYWVPLLSLSVARNSLLLLVPVLKLSTVLLPMPPRNSFWLRWLLADMGAPQTTSTPIHSDNHSAIHIAHNDIFHERTKHIEIDCHFIRHHLQQNALHLLSVSSKDQLADVFTKSHPPGRLCDLVSKLKMASSSPPCV</sequence>
<feature type="domain" description="Reverse transcriptase Ty1/copia-type" evidence="1">
    <location>
        <begin position="118"/>
        <end position="186"/>
    </location>
</feature>
<gene>
    <name evidence="2" type="ORF">FSB_LOCUS30881</name>
</gene>
<evidence type="ECO:0000313" key="2">
    <source>
        <dbReference type="EMBL" id="SPD02999.1"/>
    </source>
</evidence>
<dbReference type="CDD" id="cd09272">
    <property type="entry name" value="RNase_HI_RT_Ty1"/>
    <property type="match status" value="1"/>
</dbReference>
<dbReference type="SUPFAM" id="SSF56672">
    <property type="entry name" value="DNA/RNA polymerases"/>
    <property type="match status" value="1"/>
</dbReference>
<name>A0A2N9GUB1_FAGSY</name>
<dbReference type="InterPro" id="IPR013103">
    <property type="entry name" value="RVT_2"/>
</dbReference>
<protein>
    <recommendedName>
        <fullName evidence="1">Reverse transcriptase Ty1/copia-type domain-containing protein</fullName>
    </recommendedName>
</protein>
<reference evidence="2" key="1">
    <citation type="submission" date="2018-02" db="EMBL/GenBank/DDBJ databases">
        <authorList>
            <person name="Cohen D.B."/>
            <person name="Kent A.D."/>
        </authorList>
    </citation>
    <scope>NUCLEOTIDE SEQUENCE</scope>
</reference>
<dbReference type="PANTHER" id="PTHR11439:SF461">
    <property type="entry name" value="OS10G0432200 PROTEIN"/>
    <property type="match status" value="1"/>
</dbReference>
<dbReference type="InterPro" id="IPR043502">
    <property type="entry name" value="DNA/RNA_pol_sf"/>
</dbReference>
<accession>A0A2N9GUB1</accession>
<dbReference type="EMBL" id="OIVN01002362">
    <property type="protein sequence ID" value="SPD02999.1"/>
    <property type="molecule type" value="Genomic_DNA"/>
</dbReference>
<feature type="domain" description="Reverse transcriptase Ty1/copia-type" evidence="1">
    <location>
        <begin position="187"/>
        <end position="247"/>
    </location>
</feature>
<dbReference type="AlphaFoldDB" id="A0A2N9GUB1"/>
<proteinExistence type="predicted"/>